<dbReference type="InterPro" id="IPR036515">
    <property type="entry name" value="Transposase_17_sf"/>
</dbReference>
<dbReference type="PANTHER" id="PTHR34322">
    <property type="entry name" value="TRANSPOSASE, Y1_TNP DOMAIN-CONTAINING"/>
    <property type="match status" value="1"/>
</dbReference>
<proteinExistence type="predicted"/>
<name>A0A1G8WPR8_9GAMM</name>
<accession>A0A1G8WPR8</accession>
<evidence type="ECO:0000313" key="2">
    <source>
        <dbReference type="Proteomes" id="UP000199527"/>
    </source>
</evidence>
<protein>
    <recommendedName>
        <fullName evidence="3">Transposase</fullName>
    </recommendedName>
</protein>
<dbReference type="Gene3D" id="3.30.70.1290">
    <property type="entry name" value="Transposase IS200-like"/>
    <property type="match status" value="1"/>
</dbReference>
<gene>
    <name evidence="1" type="ORF">SAMN04488540_113114</name>
</gene>
<organism evidence="1 2">
    <name type="scientific">Ferrimonas sediminum</name>
    <dbReference type="NCBI Taxonomy" id="718193"/>
    <lineage>
        <taxon>Bacteria</taxon>
        <taxon>Pseudomonadati</taxon>
        <taxon>Pseudomonadota</taxon>
        <taxon>Gammaproteobacteria</taxon>
        <taxon>Alteromonadales</taxon>
        <taxon>Ferrimonadaceae</taxon>
        <taxon>Ferrimonas</taxon>
    </lineage>
</organism>
<keyword evidence="2" id="KW-1185">Reference proteome</keyword>
<dbReference type="AlphaFoldDB" id="A0A1G8WPR8"/>
<dbReference type="RefSeq" id="WP_090366652.1">
    <property type="nucleotide sequence ID" value="NZ_FNEM01000013.1"/>
</dbReference>
<dbReference type="PANTHER" id="PTHR34322:SF2">
    <property type="entry name" value="TRANSPOSASE IS200-LIKE DOMAIN-CONTAINING PROTEIN"/>
    <property type="match status" value="1"/>
</dbReference>
<reference evidence="2" key="1">
    <citation type="submission" date="2016-10" db="EMBL/GenBank/DDBJ databases">
        <authorList>
            <person name="Varghese N."/>
            <person name="Submissions S."/>
        </authorList>
    </citation>
    <scope>NUCLEOTIDE SEQUENCE [LARGE SCALE GENOMIC DNA]</scope>
    <source>
        <strain evidence="2">DSM 23317</strain>
    </source>
</reference>
<dbReference type="GO" id="GO:0004803">
    <property type="term" value="F:transposase activity"/>
    <property type="evidence" value="ECO:0007669"/>
    <property type="project" value="InterPro"/>
</dbReference>
<dbReference type="GO" id="GO:0003677">
    <property type="term" value="F:DNA binding"/>
    <property type="evidence" value="ECO:0007669"/>
    <property type="project" value="InterPro"/>
</dbReference>
<evidence type="ECO:0008006" key="3">
    <source>
        <dbReference type="Google" id="ProtNLM"/>
    </source>
</evidence>
<feature type="non-terminal residue" evidence="1">
    <location>
        <position position="1"/>
    </location>
</feature>
<dbReference type="GO" id="GO:0006313">
    <property type="term" value="P:DNA transposition"/>
    <property type="evidence" value="ECO:0007669"/>
    <property type="project" value="InterPro"/>
</dbReference>
<dbReference type="SUPFAM" id="SSF143422">
    <property type="entry name" value="Transposase IS200-like"/>
    <property type="match status" value="1"/>
</dbReference>
<dbReference type="EMBL" id="FNEM01000013">
    <property type="protein sequence ID" value="SDJ79610.1"/>
    <property type="molecule type" value="Genomic_DNA"/>
</dbReference>
<dbReference type="Proteomes" id="UP000199527">
    <property type="component" value="Unassembled WGS sequence"/>
</dbReference>
<sequence length="226" mass="25952">GTDLTRSYCDDDQRDNLTQVELNQVKRKAELYRTRLADLSWFMRSLNEYIAREANKEDECTGRFWEGRFKSQALLDEQALLACMAYVDLNPVRSGIATTPEQSDFTSIRMRIRAALQGQQPQQLKPFDANELGPHTLPCHLNDYLELVEFTGRAIRNDKRAAIPASSDTLLQRLDIDLDSWLELTEGFEYQFCHLAGRLHSLQNCRQTDGMHRIRGSGNARRLLGT</sequence>
<evidence type="ECO:0000313" key="1">
    <source>
        <dbReference type="EMBL" id="SDJ79610.1"/>
    </source>
</evidence>